<evidence type="ECO:0000256" key="7">
    <source>
        <dbReference type="ARBA" id="ARBA00023163"/>
    </source>
</evidence>
<evidence type="ECO:0000256" key="8">
    <source>
        <dbReference type="SAM" id="MobiDB-lite"/>
    </source>
</evidence>
<dbReference type="GO" id="GO:0044781">
    <property type="term" value="P:bacterial-type flagellum organization"/>
    <property type="evidence" value="ECO:0007669"/>
    <property type="project" value="UniProtKB-KW"/>
</dbReference>
<dbReference type="GO" id="GO:0045893">
    <property type="term" value="P:positive regulation of DNA-templated transcription"/>
    <property type="evidence" value="ECO:0007669"/>
    <property type="project" value="InterPro"/>
</dbReference>
<dbReference type="GO" id="GO:1902208">
    <property type="term" value="P:regulation of bacterial-type flagellum assembly"/>
    <property type="evidence" value="ECO:0007669"/>
    <property type="project" value="InterPro"/>
</dbReference>
<evidence type="ECO:0000256" key="3">
    <source>
        <dbReference type="ARBA" id="ARBA00022833"/>
    </source>
</evidence>
<dbReference type="Pfam" id="PF05280">
    <property type="entry name" value="FlhC"/>
    <property type="match status" value="1"/>
</dbReference>
<dbReference type="SUPFAM" id="SSF160930">
    <property type="entry name" value="FlhC-like"/>
    <property type="match status" value="1"/>
</dbReference>
<sequence length="216" mass="25010">DISKAIRGKLRLNGAALLLAEQLIRYGARPSFVKQFIPLSDRAMRQIYRSIWNQSSPRGRYRQNIEEWWIESGWSRRLTGGLFYSIYAFYTMQNPTLEFVDRIWSFTSAYGAYQERCNALHMECAGVEMCWQLLLKIDLRELVVRRCRKCHALYVMLPLTFNRGHRDCLYCINDPSLSHSARSNTAHLKTGGSEESDPLSVNESSIDPELDESDES</sequence>
<keyword evidence="7" id="KW-0804">Transcription</keyword>
<organism evidence="9">
    <name type="scientific">mine drainage metagenome</name>
    <dbReference type="NCBI Taxonomy" id="410659"/>
    <lineage>
        <taxon>unclassified sequences</taxon>
        <taxon>metagenomes</taxon>
        <taxon>ecological metagenomes</taxon>
    </lineage>
</organism>
<protein>
    <submittedName>
        <fullName evidence="9">Flagellar transcriptional activator FlhC</fullName>
    </submittedName>
</protein>
<evidence type="ECO:0000313" key="9">
    <source>
        <dbReference type="EMBL" id="EQD76360.1"/>
    </source>
</evidence>
<evidence type="ECO:0000256" key="2">
    <source>
        <dbReference type="ARBA" id="ARBA00022723"/>
    </source>
</evidence>
<keyword evidence="9" id="KW-0969">Cilium</keyword>
<evidence type="ECO:0000256" key="1">
    <source>
        <dbReference type="ARBA" id="ARBA00022490"/>
    </source>
</evidence>
<keyword evidence="4" id="KW-0805">Transcription regulation</keyword>
<keyword evidence="9" id="KW-0282">Flagellum</keyword>
<reference evidence="9" key="2">
    <citation type="journal article" date="2014" name="ISME J.">
        <title>Microbial stratification in low pH oxic and suboxic macroscopic growths along an acid mine drainage.</title>
        <authorList>
            <person name="Mendez-Garcia C."/>
            <person name="Mesa V."/>
            <person name="Sprenger R.R."/>
            <person name="Richter M."/>
            <person name="Diez M.S."/>
            <person name="Solano J."/>
            <person name="Bargiela R."/>
            <person name="Golyshina O.V."/>
            <person name="Manteca A."/>
            <person name="Ramos J.L."/>
            <person name="Gallego J.R."/>
            <person name="Llorente I."/>
            <person name="Martins Dos Santos V.A."/>
            <person name="Jensen O.N."/>
            <person name="Pelaez A.I."/>
            <person name="Sanchez J."/>
            <person name="Ferrer M."/>
        </authorList>
    </citation>
    <scope>NUCLEOTIDE SEQUENCE</scope>
</reference>
<evidence type="ECO:0000256" key="4">
    <source>
        <dbReference type="ARBA" id="ARBA00023015"/>
    </source>
</evidence>
<reference evidence="9" key="1">
    <citation type="submission" date="2013-08" db="EMBL/GenBank/DDBJ databases">
        <authorList>
            <person name="Mendez C."/>
            <person name="Richter M."/>
            <person name="Ferrer M."/>
            <person name="Sanchez J."/>
        </authorList>
    </citation>
    <scope>NUCLEOTIDE SEQUENCE</scope>
</reference>
<feature type="region of interest" description="Disordered" evidence="8">
    <location>
        <begin position="183"/>
        <end position="216"/>
    </location>
</feature>
<keyword evidence="3" id="KW-0862">Zinc</keyword>
<dbReference type="AlphaFoldDB" id="T1D1R3"/>
<dbReference type="GO" id="GO:0003677">
    <property type="term" value="F:DNA binding"/>
    <property type="evidence" value="ECO:0007669"/>
    <property type="project" value="UniProtKB-KW"/>
</dbReference>
<keyword evidence="9" id="KW-0966">Cell projection</keyword>
<feature type="compositionally biased region" description="Acidic residues" evidence="8">
    <location>
        <begin position="206"/>
        <end position="216"/>
    </location>
</feature>
<feature type="non-terminal residue" evidence="9">
    <location>
        <position position="1"/>
    </location>
</feature>
<accession>T1D1R3</accession>
<evidence type="ECO:0000256" key="6">
    <source>
        <dbReference type="ARBA" id="ARBA00023159"/>
    </source>
</evidence>
<dbReference type="GO" id="GO:0046872">
    <property type="term" value="F:metal ion binding"/>
    <property type="evidence" value="ECO:0007669"/>
    <property type="project" value="UniProtKB-KW"/>
</dbReference>
<evidence type="ECO:0000256" key="5">
    <source>
        <dbReference type="ARBA" id="ARBA00023125"/>
    </source>
</evidence>
<keyword evidence="2" id="KW-0479">Metal-binding</keyword>
<keyword evidence="1" id="KW-0963">Cytoplasm</keyword>
<comment type="caution">
    <text evidence="9">The sequence shown here is derived from an EMBL/GenBank/DDBJ whole genome shotgun (WGS) entry which is preliminary data.</text>
</comment>
<proteinExistence type="predicted"/>
<name>T1D1R3_9ZZZZ</name>
<keyword evidence="5" id="KW-0238">DNA-binding</keyword>
<keyword evidence="6" id="KW-0010">Activator</keyword>
<dbReference type="InterPro" id="IPR007944">
    <property type="entry name" value="FlhC"/>
</dbReference>
<gene>
    <name evidence="9" type="ORF">B1B_01718</name>
</gene>
<dbReference type="EMBL" id="AUZY01001072">
    <property type="protein sequence ID" value="EQD76360.1"/>
    <property type="molecule type" value="Genomic_DNA"/>
</dbReference>